<evidence type="ECO:0000256" key="3">
    <source>
        <dbReference type="ARBA" id="ARBA00022692"/>
    </source>
</evidence>
<dbReference type="InterPro" id="IPR058533">
    <property type="entry name" value="Cation_efflux_TM"/>
</dbReference>
<evidence type="ECO:0000256" key="6">
    <source>
        <dbReference type="SAM" id="MobiDB-lite"/>
    </source>
</evidence>
<keyword evidence="4 7" id="KW-1133">Transmembrane helix</keyword>
<dbReference type="InterPro" id="IPR027470">
    <property type="entry name" value="Cation_efflux_CTD"/>
</dbReference>
<evidence type="ECO:0000256" key="4">
    <source>
        <dbReference type="ARBA" id="ARBA00022989"/>
    </source>
</evidence>
<dbReference type="InterPro" id="IPR050291">
    <property type="entry name" value="CDF_Transporter"/>
</dbReference>
<dbReference type="Pfam" id="PF01545">
    <property type="entry name" value="Cation_efflux"/>
    <property type="match status" value="1"/>
</dbReference>
<evidence type="ECO:0000256" key="5">
    <source>
        <dbReference type="ARBA" id="ARBA00023136"/>
    </source>
</evidence>
<evidence type="ECO:0000313" key="11">
    <source>
        <dbReference type="Proteomes" id="UP001470230"/>
    </source>
</evidence>
<keyword evidence="3 7" id="KW-0812">Transmembrane</keyword>
<comment type="subcellular location">
    <subcellularLocation>
        <location evidence="1">Membrane</location>
        <topology evidence="1">Multi-pass membrane protein</topology>
    </subcellularLocation>
</comment>
<dbReference type="SUPFAM" id="SSF161111">
    <property type="entry name" value="Cation efflux protein transmembrane domain-like"/>
    <property type="match status" value="1"/>
</dbReference>
<dbReference type="InterPro" id="IPR036837">
    <property type="entry name" value="Cation_efflux_CTD_sf"/>
</dbReference>
<evidence type="ECO:0000313" key="10">
    <source>
        <dbReference type="EMBL" id="KAK8870299.1"/>
    </source>
</evidence>
<keyword evidence="2" id="KW-0813">Transport</keyword>
<protein>
    <submittedName>
        <fullName evidence="10">Metal tolerance protein 3</fullName>
    </submittedName>
</protein>
<evidence type="ECO:0000256" key="1">
    <source>
        <dbReference type="ARBA" id="ARBA00004141"/>
    </source>
</evidence>
<dbReference type="Gene3D" id="1.20.1510.10">
    <property type="entry name" value="Cation efflux protein transmembrane domain"/>
    <property type="match status" value="1"/>
</dbReference>
<keyword evidence="5 7" id="KW-0472">Membrane</keyword>
<feature type="domain" description="Cation efflux protein transmembrane" evidence="8">
    <location>
        <begin position="137"/>
        <end position="326"/>
    </location>
</feature>
<proteinExistence type="predicted"/>
<feature type="compositionally biased region" description="Low complexity" evidence="6">
    <location>
        <begin position="440"/>
        <end position="464"/>
    </location>
</feature>
<gene>
    <name evidence="10" type="ORF">M9Y10_008177</name>
</gene>
<evidence type="ECO:0000259" key="9">
    <source>
        <dbReference type="Pfam" id="PF16916"/>
    </source>
</evidence>
<accession>A0ABR2IYJ2</accession>
<evidence type="ECO:0000256" key="7">
    <source>
        <dbReference type="SAM" id="Phobius"/>
    </source>
</evidence>
<sequence>MSKTEKPNEQEKGNKIMCPICRQRVNQLYPFECCEQCKNSLKITRNYDLDVVQHETAEPLVPSSVLEQASIAIANSAPDEVGCHLKRKQKAMNNYYTSLNSWIDTMSDLNEQLNDDSFLEPDKNEANFGIRCATYCSFGINFLLLVGKAVALSSSTSYTLISSLADSCLDLIAGTIISCTAAHSKFTADDLGKYPVGKSRVSTVGILVFSVLMSCCALYIIIQCVMSLLSHEIPERATITGIIIMSCTIAIKLIMAIVYYCLGHPITRALAEDHRNDVLTNALGLFMYWGATKLGWWMDSTGGILLSLFVLVSWVMNAVENAKMLLGASAPPEIIRELTYVAAHHHPLIIGVEQVIAFQVGPQYFAELHIVVPGHIPLEVAHWIGESLQLKVERIPDIERAWVHVDCETHNVNEHVLFMRATGKLDQNKSKSNLESEAENTNNNDLSINDNNNNNNNNNTATNDSIPEQRYLSSGDDPELP</sequence>
<evidence type="ECO:0000256" key="2">
    <source>
        <dbReference type="ARBA" id="ARBA00022448"/>
    </source>
</evidence>
<evidence type="ECO:0000259" key="8">
    <source>
        <dbReference type="Pfam" id="PF01545"/>
    </source>
</evidence>
<organism evidence="10 11">
    <name type="scientific">Tritrichomonas musculus</name>
    <dbReference type="NCBI Taxonomy" id="1915356"/>
    <lineage>
        <taxon>Eukaryota</taxon>
        <taxon>Metamonada</taxon>
        <taxon>Parabasalia</taxon>
        <taxon>Tritrichomonadida</taxon>
        <taxon>Tritrichomonadidae</taxon>
        <taxon>Tritrichomonas</taxon>
    </lineage>
</organism>
<keyword evidence="11" id="KW-1185">Reference proteome</keyword>
<dbReference type="InterPro" id="IPR027469">
    <property type="entry name" value="Cation_efflux_TMD_sf"/>
</dbReference>
<dbReference type="Gene3D" id="3.30.70.1350">
    <property type="entry name" value="Cation efflux protein, cytoplasmic domain"/>
    <property type="match status" value="1"/>
</dbReference>
<reference evidence="10 11" key="1">
    <citation type="submission" date="2024-04" db="EMBL/GenBank/DDBJ databases">
        <title>Tritrichomonas musculus Genome.</title>
        <authorList>
            <person name="Alves-Ferreira E."/>
            <person name="Grigg M."/>
            <person name="Lorenzi H."/>
            <person name="Galac M."/>
        </authorList>
    </citation>
    <scope>NUCLEOTIDE SEQUENCE [LARGE SCALE GENOMIC DNA]</scope>
    <source>
        <strain evidence="10 11">EAF2021</strain>
    </source>
</reference>
<dbReference type="Pfam" id="PF16916">
    <property type="entry name" value="ZT_dimer"/>
    <property type="match status" value="1"/>
</dbReference>
<dbReference type="EMBL" id="JAPFFF010000014">
    <property type="protein sequence ID" value="KAK8870299.1"/>
    <property type="molecule type" value="Genomic_DNA"/>
</dbReference>
<comment type="caution">
    <text evidence="10">The sequence shown here is derived from an EMBL/GenBank/DDBJ whole genome shotgun (WGS) entry which is preliminary data.</text>
</comment>
<feature type="transmembrane region" description="Helical" evidence="7">
    <location>
        <begin position="242"/>
        <end position="262"/>
    </location>
</feature>
<feature type="region of interest" description="Disordered" evidence="6">
    <location>
        <begin position="428"/>
        <end position="481"/>
    </location>
</feature>
<feature type="transmembrane region" description="Helical" evidence="7">
    <location>
        <begin position="201"/>
        <end position="222"/>
    </location>
</feature>
<feature type="domain" description="Cation efflux protein cytoplasmic" evidence="9">
    <location>
        <begin position="331"/>
        <end position="406"/>
    </location>
</feature>
<dbReference type="PANTHER" id="PTHR43840:SF13">
    <property type="entry name" value="CATION EFFLUX PROTEIN CYTOPLASMIC DOMAIN-CONTAINING PROTEIN"/>
    <property type="match status" value="1"/>
</dbReference>
<name>A0ABR2IYJ2_9EUKA</name>
<dbReference type="Proteomes" id="UP001470230">
    <property type="component" value="Unassembled WGS sequence"/>
</dbReference>
<dbReference type="SUPFAM" id="SSF160240">
    <property type="entry name" value="Cation efflux protein cytoplasmic domain-like"/>
    <property type="match status" value="1"/>
</dbReference>
<feature type="transmembrane region" description="Helical" evidence="7">
    <location>
        <begin position="297"/>
        <end position="316"/>
    </location>
</feature>
<dbReference type="PANTHER" id="PTHR43840">
    <property type="entry name" value="MITOCHONDRIAL METAL TRANSPORTER 1-RELATED"/>
    <property type="match status" value="1"/>
</dbReference>